<protein>
    <submittedName>
        <fullName evidence="1">Uncharacterized protein</fullName>
    </submittedName>
</protein>
<dbReference type="InParanoid" id="F6VD99"/>
<dbReference type="HOGENOM" id="CLU_3319782_0_0_1"/>
<accession>F6VD99</accession>
<dbReference type="AlphaFoldDB" id="F6VD99"/>
<reference evidence="1" key="2">
    <citation type="journal article" date="2008" name="Genome Biol.">
        <title>Improved genome assembly and evidence-based global gene model set for the chordate Ciona intestinalis: new insight into intron and operon populations.</title>
        <authorList>
            <person name="Satou Y."/>
            <person name="Mineta K."/>
            <person name="Ogasawara M."/>
            <person name="Sasakura Y."/>
            <person name="Shoguchi E."/>
            <person name="Ueno K."/>
            <person name="Yamada L."/>
            <person name="Matsumoto J."/>
            <person name="Wasserscheid J."/>
            <person name="Dewar K."/>
            <person name="Wiley G.B."/>
            <person name="Macmil S.L."/>
            <person name="Roe B.A."/>
            <person name="Zeller R.W."/>
            <person name="Hastings K.E."/>
            <person name="Lemaire P."/>
            <person name="Lindquist E."/>
            <person name="Endo T."/>
            <person name="Hotta K."/>
            <person name="Inaba K."/>
        </authorList>
    </citation>
    <scope>NUCLEOTIDE SEQUENCE [LARGE SCALE GENOMIC DNA]</scope>
    <source>
        <strain evidence="1">wild type</strain>
    </source>
</reference>
<name>F6VD99_CIOIN</name>
<organism evidence="1 2">
    <name type="scientific">Ciona intestinalis</name>
    <name type="common">Transparent sea squirt</name>
    <name type="synonym">Ascidia intestinalis</name>
    <dbReference type="NCBI Taxonomy" id="7719"/>
    <lineage>
        <taxon>Eukaryota</taxon>
        <taxon>Metazoa</taxon>
        <taxon>Chordata</taxon>
        <taxon>Tunicata</taxon>
        <taxon>Ascidiacea</taxon>
        <taxon>Phlebobranchia</taxon>
        <taxon>Cionidae</taxon>
        <taxon>Ciona</taxon>
    </lineage>
</organism>
<dbReference type="Ensembl" id="ENSCINT00000013948.2">
    <property type="protein sequence ID" value="ENSCINP00000013948.2"/>
    <property type="gene ID" value="ENSCING00000006799.2"/>
</dbReference>
<evidence type="ECO:0000313" key="1">
    <source>
        <dbReference type="Ensembl" id="ENSCINP00000013948.2"/>
    </source>
</evidence>
<reference evidence="1" key="3">
    <citation type="submission" date="2025-08" db="UniProtKB">
        <authorList>
            <consortium name="Ensembl"/>
        </authorList>
    </citation>
    <scope>IDENTIFICATION</scope>
</reference>
<evidence type="ECO:0000313" key="2">
    <source>
        <dbReference type="Proteomes" id="UP000008144"/>
    </source>
</evidence>
<reference evidence="2" key="1">
    <citation type="journal article" date="2002" name="Science">
        <title>The draft genome of Ciona intestinalis: insights into chordate and vertebrate origins.</title>
        <authorList>
            <person name="Dehal P."/>
            <person name="Satou Y."/>
            <person name="Campbell R.K."/>
            <person name="Chapman J."/>
            <person name="Degnan B."/>
            <person name="De Tomaso A."/>
            <person name="Davidson B."/>
            <person name="Di Gregorio A."/>
            <person name="Gelpke M."/>
            <person name="Goodstein D.M."/>
            <person name="Harafuji N."/>
            <person name="Hastings K.E."/>
            <person name="Ho I."/>
            <person name="Hotta K."/>
            <person name="Huang W."/>
            <person name="Kawashima T."/>
            <person name="Lemaire P."/>
            <person name="Martinez D."/>
            <person name="Meinertzhagen I.A."/>
            <person name="Necula S."/>
            <person name="Nonaka M."/>
            <person name="Putnam N."/>
            <person name="Rash S."/>
            <person name="Saiga H."/>
            <person name="Satake M."/>
            <person name="Terry A."/>
            <person name="Yamada L."/>
            <person name="Wang H.G."/>
            <person name="Awazu S."/>
            <person name="Azumi K."/>
            <person name="Boore J."/>
            <person name="Branno M."/>
            <person name="Chin-Bow S."/>
            <person name="DeSantis R."/>
            <person name="Doyle S."/>
            <person name="Francino P."/>
            <person name="Keys D.N."/>
            <person name="Haga S."/>
            <person name="Hayashi H."/>
            <person name="Hino K."/>
            <person name="Imai K.S."/>
            <person name="Inaba K."/>
            <person name="Kano S."/>
            <person name="Kobayashi K."/>
            <person name="Kobayashi M."/>
            <person name="Lee B.I."/>
            <person name="Makabe K.W."/>
            <person name="Manohar C."/>
            <person name="Matassi G."/>
            <person name="Medina M."/>
            <person name="Mochizuki Y."/>
            <person name="Mount S."/>
            <person name="Morishita T."/>
            <person name="Miura S."/>
            <person name="Nakayama A."/>
            <person name="Nishizaka S."/>
            <person name="Nomoto H."/>
            <person name="Ohta F."/>
            <person name="Oishi K."/>
            <person name="Rigoutsos I."/>
            <person name="Sano M."/>
            <person name="Sasaki A."/>
            <person name="Sasakura Y."/>
            <person name="Shoguchi E."/>
            <person name="Shin-i T."/>
            <person name="Spagnuolo A."/>
            <person name="Stainier D."/>
            <person name="Suzuki M.M."/>
            <person name="Tassy O."/>
            <person name="Takatori N."/>
            <person name="Tokuoka M."/>
            <person name="Yagi K."/>
            <person name="Yoshizaki F."/>
            <person name="Wada S."/>
            <person name="Zhang C."/>
            <person name="Hyatt P.D."/>
            <person name="Larimer F."/>
            <person name="Detter C."/>
            <person name="Doggett N."/>
            <person name="Glavina T."/>
            <person name="Hawkins T."/>
            <person name="Richardson P."/>
            <person name="Lucas S."/>
            <person name="Kohara Y."/>
            <person name="Levine M."/>
            <person name="Satoh N."/>
            <person name="Rokhsar D.S."/>
        </authorList>
    </citation>
    <scope>NUCLEOTIDE SEQUENCE [LARGE SCALE GENOMIC DNA]</scope>
</reference>
<sequence length="39" mass="4495">MENISPNSRCVLHRLKYAFKSFFTCSISPTYTIPVLSRS</sequence>
<dbReference type="Proteomes" id="UP000008144">
    <property type="component" value="Chromosome 2"/>
</dbReference>
<proteinExistence type="predicted"/>
<dbReference type="EMBL" id="EAAA01001584">
    <property type="status" value="NOT_ANNOTATED_CDS"/>
    <property type="molecule type" value="Genomic_DNA"/>
</dbReference>
<reference evidence="1" key="4">
    <citation type="submission" date="2025-09" db="UniProtKB">
        <authorList>
            <consortium name="Ensembl"/>
        </authorList>
    </citation>
    <scope>IDENTIFICATION</scope>
</reference>
<keyword evidence="2" id="KW-1185">Reference proteome</keyword>